<evidence type="ECO:0000256" key="1">
    <source>
        <dbReference type="SAM" id="MobiDB-lite"/>
    </source>
</evidence>
<dbReference type="EMBL" id="JBBPBN010000015">
    <property type="protein sequence ID" value="KAK9024401.1"/>
    <property type="molecule type" value="Genomic_DNA"/>
</dbReference>
<accession>A0ABR2SGH7</accession>
<feature type="region of interest" description="Disordered" evidence="1">
    <location>
        <begin position="26"/>
        <end position="45"/>
    </location>
</feature>
<protein>
    <submittedName>
        <fullName evidence="2">Uncharacterized protein</fullName>
    </submittedName>
</protein>
<organism evidence="2 3">
    <name type="scientific">Hibiscus sabdariffa</name>
    <name type="common">roselle</name>
    <dbReference type="NCBI Taxonomy" id="183260"/>
    <lineage>
        <taxon>Eukaryota</taxon>
        <taxon>Viridiplantae</taxon>
        <taxon>Streptophyta</taxon>
        <taxon>Embryophyta</taxon>
        <taxon>Tracheophyta</taxon>
        <taxon>Spermatophyta</taxon>
        <taxon>Magnoliopsida</taxon>
        <taxon>eudicotyledons</taxon>
        <taxon>Gunneridae</taxon>
        <taxon>Pentapetalae</taxon>
        <taxon>rosids</taxon>
        <taxon>malvids</taxon>
        <taxon>Malvales</taxon>
        <taxon>Malvaceae</taxon>
        <taxon>Malvoideae</taxon>
        <taxon>Hibiscus</taxon>
    </lineage>
</organism>
<dbReference type="Proteomes" id="UP001396334">
    <property type="component" value="Unassembled WGS sequence"/>
</dbReference>
<sequence>MEFLNEVGCEVGGRCRFEDRTHELNESTALSGPKKRGNTIHGAHKSAGPLDVPSLNTLFQMIRLESIRLLLCRPEYEAEATLEVATTLGFSFIASKDEVLHQLPSIEEENQ</sequence>
<reference evidence="2 3" key="1">
    <citation type="journal article" date="2024" name="G3 (Bethesda)">
        <title>Genome assembly of Hibiscus sabdariffa L. provides insights into metabolisms of medicinal natural products.</title>
        <authorList>
            <person name="Kim T."/>
        </authorList>
    </citation>
    <scope>NUCLEOTIDE SEQUENCE [LARGE SCALE GENOMIC DNA]</scope>
    <source>
        <strain evidence="2">TK-2024</strain>
        <tissue evidence="2">Old leaves</tissue>
    </source>
</reference>
<proteinExistence type="predicted"/>
<name>A0ABR2SGH7_9ROSI</name>
<keyword evidence="3" id="KW-1185">Reference proteome</keyword>
<feature type="compositionally biased region" description="Basic residues" evidence="1">
    <location>
        <begin position="33"/>
        <end position="44"/>
    </location>
</feature>
<comment type="caution">
    <text evidence="2">The sequence shown here is derived from an EMBL/GenBank/DDBJ whole genome shotgun (WGS) entry which is preliminary data.</text>
</comment>
<evidence type="ECO:0000313" key="2">
    <source>
        <dbReference type="EMBL" id="KAK9024401.1"/>
    </source>
</evidence>
<evidence type="ECO:0000313" key="3">
    <source>
        <dbReference type="Proteomes" id="UP001396334"/>
    </source>
</evidence>
<gene>
    <name evidence="2" type="ORF">V6N11_004563</name>
</gene>